<keyword evidence="1" id="KW-0732">Signal</keyword>
<dbReference type="InterPro" id="IPR008869">
    <property type="entry name" value="MlaC/ttg2D"/>
</dbReference>
<protein>
    <submittedName>
        <fullName evidence="2">Phospholipid transport system substrate-binding protein</fullName>
    </submittedName>
</protein>
<proteinExistence type="predicted"/>
<gene>
    <name evidence="2" type="ORF">FHS31_001452</name>
</gene>
<organism evidence="2 3">
    <name type="scientific">Sphingomonas vulcanisoli</name>
    <dbReference type="NCBI Taxonomy" id="1658060"/>
    <lineage>
        <taxon>Bacteria</taxon>
        <taxon>Pseudomonadati</taxon>
        <taxon>Pseudomonadota</taxon>
        <taxon>Alphaproteobacteria</taxon>
        <taxon>Sphingomonadales</taxon>
        <taxon>Sphingomonadaceae</taxon>
        <taxon>Sphingomonas</taxon>
    </lineage>
</organism>
<keyword evidence="3" id="KW-1185">Reference proteome</keyword>
<feature type="signal peptide" evidence="1">
    <location>
        <begin position="1"/>
        <end position="22"/>
    </location>
</feature>
<dbReference type="Gene3D" id="3.10.450.710">
    <property type="entry name" value="Tgt2/MlaC"/>
    <property type="match status" value="1"/>
</dbReference>
<dbReference type="Pfam" id="PF05494">
    <property type="entry name" value="MlaC"/>
    <property type="match status" value="1"/>
</dbReference>
<comment type="caution">
    <text evidence="2">The sequence shown here is derived from an EMBL/GenBank/DDBJ whole genome shotgun (WGS) entry which is preliminary data.</text>
</comment>
<reference evidence="2 3" key="1">
    <citation type="submission" date="2020-03" db="EMBL/GenBank/DDBJ databases">
        <title>Genomic Encyclopedia of Type Strains, Phase III (KMG-III): the genomes of soil and plant-associated and newly described type strains.</title>
        <authorList>
            <person name="Whitman W."/>
        </authorList>
    </citation>
    <scope>NUCLEOTIDE SEQUENCE [LARGE SCALE GENOMIC DNA]</scope>
    <source>
        <strain evidence="2 3">CECT 8804</strain>
    </source>
</reference>
<sequence length="191" mass="19796">MNFRLPVAALPLFLALAAPSHAAEIGAAAHVAAYDDKVIAVMKEGLPTAQRIARFQTIVAQSYDMPAIAALVIGPGWASASAADKSAAIQALTRHSAISLARNFKSYSGEKFVVDPTVQQRGNDSIVKVRIGSDILYFRVHRSGSGWSIIDVISGGVSQLAVQKSDLASTAAGGAAAVAKRLQQVDAKAGG</sequence>
<evidence type="ECO:0000313" key="3">
    <source>
        <dbReference type="Proteomes" id="UP000727456"/>
    </source>
</evidence>
<dbReference type="RefSeq" id="WP_341786310.1">
    <property type="nucleotide sequence ID" value="NZ_JAAOZC010000003.1"/>
</dbReference>
<name>A0ABX0TTV7_9SPHN</name>
<feature type="chain" id="PRO_5046010745" evidence="1">
    <location>
        <begin position="23"/>
        <end position="191"/>
    </location>
</feature>
<evidence type="ECO:0000256" key="1">
    <source>
        <dbReference type="SAM" id="SignalP"/>
    </source>
</evidence>
<dbReference type="InterPro" id="IPR042245">
    <property type="entry name" value="Tgt2/MlaC_sf"/>
</dbReference>
<dbReference type="EMBL" id="JAAOZC010000003">
    <property type="protein sequence ID" value="NIJ07842.1"/>
    <property type="molecule type" value="Genomic_DNA"/>
</dbReference>
<evidence type="ECO:0000313" key="2">
    <source>
        <dbReference type="EMBL" id="NIJ07842.1"/>
    </source>
</evidence>
<dbReference type="Proteomes" id="UP000727456">
    <property type="component" value="Unassembled WGS sequence"/>
</dbReference>
<accession>A0ABX0TTV7</accession>